<dbReference type="Proteomes" id="UP000315369">
    <property type="component" value="Unassembled WGS sequence"/>
</dbReference>
<keyword evidence="1" id="KW-0732">Signal</keyword>
<feature type="chain" id="PRO_5022220823" evidence="1">
    <location>
        <begin position="23"/>
        <end position="267"/>
    </location>
</feature>
<dbReference type="EMBL" id="VIFM01000253">
    <property type="protein sequence ID" value="TQF10466.1"/>
    <property type="molecule type" value="Genomic_DNA"/>
</dbReference>
<comment type="caution">
    <text evidence="3">The sequence shown here is derived from an EMBL/GenBank/DDBJ whole genome shotgun (WGS) entry which is preliminary data.</text>
</comment>
<keyword evidence="4" id="KW-1185">Reference proteome</keyword>
<organism evidence="3 4">
    <name type="scientific">Myxococcus llanfairpwllgwyngyllgogerychwyrndrobwllllantysiliogogogochensis</name>
    <dbReference type="NCBI Taxonomy" id="2590453"/>
    <lineage>
        <taxon>Bacteria</taxon>
        <taxon>Pseudomonadati</taxon>
        <taxon>Myxococcota</taxon>
        <taxon>Myxococcia</taxon>
        <taxon>Myxococcales</taxon>
        <taxon>Cystobacterineae</taxon>
        <taxon>Myxococcaceae</taxon>
        <taxon>Myxococcus</taxon>
    </lineage>
</organism>
<dbReference type="AlphaFoldDB" id="A0A540WN80"/>
<dbReference type="CDD" id="cd16329">
    <property type="entry name" value="LolA_like"/>
    <property type="match status" value="1"/>
</dbReference>
<dbReference type="OrthoDB" id="357718at2"/>
<name>A0A540WN80_9BACT</name>
<feature type="domain" description="Uncharacterized protein TP-0789" evidence="2">
    <location>
        <begin position="85"/>
        <end position="263"/>
    </location>
</feature>
<dbReference type="Pfam" id="PF17131">
    <property type="entry name" value="LolA_like"/>
    <property type="match status" value="1"/>
</dbReference>
<proteinExistence type="predicted"/>
<feature type="signal peptide" evidence="1">
    <location>
        <begin position="1"/>
        <end position="22"/>
    </location>
</feature>
<gene>
    <name evidence="3" type="ORF">FJV41_39315</name>
</gene>
<dbReference type="RefSeq" id="WP_141647753.1">
    <property type="nucleotide sequence ID" value="NZ_VIFM01000253.1"/>
</dbReference>
<protein>
    <submittedName>
        <fullName evidence="3">Outer membrane lipoprotein-sorting protein</fullName>
    </submittedName>
</protein>
<sequence length="267" mass="30496">MPTSVRRLAVLLAVVLAPLAGAEEKAPKPPETKAALSAEDVIRRVDERMALKSDFKSTVRLREKRKDGSEALLEMLVFRRDSSRDLLIYITKPRNMAGGGYLRIGRNLWEYDPSVGHWQRTTSRGNIVNTISCEEDFDRSHLLETYEVQDEGEEAAAGTKFRKLFLKVRPGMEASFPQLRIWVDPDFNIVKRVGYAPSGRTLRTDIIRGYQKIKDPAADNRPVFLMREVLEVEEAEGTQLTVRYDEVELAPLSPNIFTKTWLEGRFR</sequence>
<evidence type="ECO:0000313" key="4">
    <source>
        <dbReference type="Proteomes" id="UP000315369"/>
    </source>
</evidence>
<dbReference type="Gene3D" id="2.50.20.10">
    <property type="entry name" value="Lipoprotein localisation LolA/LolB/LppX"/>
    <property type="match status" value="1"/>
</dbReference>
<keyword evidence="3" id="KW-0449">Lipoprotein</keyword>
<reference evidence="3 4" key="1">
    <citation type="submission" date="2019-06" db="EMBL/GenBank/DDBJ databases">
        <authorList>
            <person name="Livingstone P."/>
            <person name="Whitworth D."/>
        </authorList>
    </citation>
    <scope>NUCLEOTIDE SEQUENCE [LARGE SCALE GENOMIC DNA]</scope>
    <source>
        <strain evidence="3 4">AM401</strain>
    </source>
</reference>
<accession>A0A540WN80</accession>
<evidence type="ECO:0000313" key="3">
    <source>
        <dbReference type="EMBL" id="TQF10466.1"/>
    </source>
</evidence>
<dbReference type="InterPro" id="IPR033399">
    <property type="entry name" value="TP_0789-like"/>
</dbReference>
<evidence type="ECO:0000259" key="2">
    <source>
        <dbReference type="Pfam" id="PF17131"/>
    </source>
</evidence>
<evidence type="ECO:0000256" key="1">
    <source>
        <dbReference type="SAM" id="SignalP"/>
    </source>
</evidence>